<feature type="active site" description="Proton donor/acceptor" evidence="2">
    <location>
        <position position="110"/>
    </location>
</feature>
<comment type="caution">
    <text evidence="4">The sequence shown here is derived from an EMBL/GenBank/DDBJ whole genome shotgun (WGS) entry which is preliminary data.</text>
</comment>
<dbReference type="InterPro" id="IPR053525">
    <property type="entry name" value="Sortase_D"/>
</dbReference>
<keyword evidence="3" id="KW-0812">Transmembrane</keyword>
<evidence type="ECO:0000256" key="2">
    <source>
        <dbReference type="PIRSR" id="PIRSR605754-1"/>
    </source>
</evidence>
<dbReference type="InterPro" id="IPR023365">
    <property type="entry name" value="Sortase_dom-sf"/>
</dbReference>
<dbReference type="Pfam" id="PF04203">
    <property type="entry name" value="Sortase"/>
    <property type="match status" value="1"/>
</dbReference>
<reference evidence="4" key="1">
    <citation type="submission" date="2016-02" db="EMBL/GenBank/DDBJ databases">
        <title>Genome sequence of Bacillus trypoxylicola KCTC 13244(T).</title>
        <authorList>
            <person name="Jeong H."/>
            <person name="Park S.-H."/>
            <person name="Choi S.-K."/>
        </authorList>
    </citation>
    <scope>NUCLEOTIDE SEQUENCE [LARGE SCALE GENOMIC DNA]</scope>
    <source>
        <strain evidence="4">KCTC 13244</strain>
    </source>
</reference>
<dbReference type="InterPro" id="IPR005754">
    <property type="entry name" value="Sortase"/>
</dbReference>
<dbReference type="InterPro" id="IPR041999">
    <property type="entry name" value="Sortase_D_1"/>
</dbReference>
<gene>
    <name evidence="4" type="ORF">AZF04_00265</name>
</gene>
<accession>A0A162F4V6</accession>
<dbReference type="NCBIfam" id="NF033746">
    <property type="entry name" value="class_D_sortase"/>
    <property type="match status" value="1"/>
</dbReference>
<evidence type="ECO:0000313" key="4">
    <source>
        <dbReference type="EMBL" id="KYG34804.1"/>
    </source>
</evidence>
<dbReference type="AlphaFoldDB" id="A0A162F4V6"/>
<dbReference type="EMBL" id="LTAO01000001">
    <property type="protein sequence ID" value="KYG34804.1"/>
    <property type="molecule type" value="Genomic_DNA"/>
</dbReference>
<name>A0A162F4V6_9BACI</name>
<dbReference type="SUPFAM" id="SSF63817">
    <property type="entry name" value="Sortase"/>
    <property type="match status" value="1"/>
</dbReference>
<keyword evidence="3" id="KW-0472">Membrane</keyword>
<feature type="active site" description="Acyl-thioester intermediate" evidence="2">
    <location>
        <position position="168"/>
    </location>
</feature>
<dbReference type="Gene3D" id="2.40.260.10">
    <property type="entry name" value="Sortase"/>
    <property type="match status" value="1"/>
</dbReference>
<evidence type="ECO:0000313" key="5">
    <source>
        <dbReference type="Proteomes" id="UP000075806"/>
    </source>
</evidence>
<dbReference type="OrthoDB" id="165822at2"/>
<organism evidence="4 5">
    <name type="scientific">Alkalihalobacillus trypoxylicola</name>
    <dbReference type="NCBI Taxonomy" id="519424"/>
    <lineage>
        <taxon>Bacteria</taxon>
        <taxon>Bacillati</taxon>
        <taxon>Bacillota</taxon>
        <taxon>Bacilli</taxon>
        <taxon>Bacillales</taxon>
        <taxon>Bacillaceae</taxon>
        <taxon>Alkalihalobacillus</taxon>
    </lineage>
</organism>
<keyword evidence="1" id="KW-0378">Hydrolase</keyword>
<protein>
    <submittedName>
        <fullName evidence="4">Sortase</fullName>
    </submittedName>
</protein>
<keyword evidence="3" id="KW-1133">Transmembrane helix</keyword>
<dbReference type="NCBIfam" id="TIGR01076">
    <property type="entry name" value="sortase_fam"/>
    <property type="match status" value="1"/>
</dbReference>
<feature type="transmembrane region" description="Helical" evidence="3">
    <location>
        <begin position="6"/>
        <end position="24"/>
    </location>
</feature>
<dbReference type="GO" id="GO:0016787">
    <property type="term" value="F:hydrolase activity"/>
    <property type="evidence" value="ECO:0007669"/>
    <property type="project" value="UniProtKB-KW"/>
</dbReference>
<proteinExistence type="predicted"/>
<keyword evidence="5" id="KW-1185">Reference proteome</keyword>
<dbReference type="STRING" id="519424.AZF04_00265"/>
<evidence type="ECO:0000256" key="1">
    <source>
        <dbReference type="ARBA" id="ARBA00022801"/>
    </source>
</evidence>
<dbReference type="CDD" id="cd05828">
    <property type="entry name" value="Sortase_D_1"/>
    <property type="match status" value="1"/>
</dbReference>
<sequence>MKYVAYLIMIVGLVFLAYGGYEIFQSSQKQKQSLAEANQVLAMDGDHTVEGPDSMDISDGDVIGLLKIPKLEKDLPIISGTEEEELDRGVGHYKTTVLPGQGDQVLLSGHRDSVFRGFGELENGDQFIVEMPYGTFTYEMYDSEIVPEDDTTVIRSTAPDEILTLSTCYPFNFIGPAPDRYIIYAKPVLD</sequence>
<dbReference type="Proteomes" id="UP000075806">
    <property type="component" value="Unassembled WGS sequence"/>
</dbReference>
<evidence type="ECO:0000256" key="3">
    <source>
        <dbReference type="SAM" id="Phobius"/>
    </source>
</evidence>
<dbReference type="RefSeq" id="WP_045481843.1">
    <property type="nucleotide sequence ID" value="NZ_LTAO01000001.1"/>
</dbReference>